<organism evidence="2 3">
    <name type="scientific">Endosaccharibacter trunci</name>
    <dbReference type="NCBI Taxonomy" id="2812733"/>
    <lineage>
        <taxon>Bacteria</taxon>
        <taxon>Pseudomonadati</taxon>
        <taxon>Pseudomonadota</taxon>
        <taxon>Alphaproteobacteria</taxon>
        <taxon>Acetobacterales</taxon>
        <taxon>Acetobacteraceae</taxon>
        <taxon>Endosaccharibacter</taxon>
    </lineage>
</organism>
<keyword evidence="3" id="KW-1185">Reference proteome</keyword>
<dbReference type="Proteomes" id="UP001524587">
    <property type="component" value="Unassembled WGS sequence"/>
</dbReference>
<dbReference type="NCBIfam" id="TIGR02396">
    <property type="entry name" value="diverge_rpsU"/>
    <property type="match status" value="1"/>
</dbReference>
<accession>A0ABT1WBA7</accession>
<sequence>MIGSTVRGALTGLGSAGRIGALLAEIGNGGLSERLHPDPARDAAVQAMLPHVGMHGWSVAAARRGAGPDADLLFPGGPAEMVEAHNDLLDRLLLEAGETLSETRLSRRVRALVLLRLDLTSADREAVRRGMALLALPGHRIAAARMLARTVDTIWRAAGDTATDWSRHSKRAILAGLYLATLLFWLRHGDPAETASFLDRRLAGVARIGKLRARLSGAARLSQR</sequence>
<evidence type="ECO:0000313" key="3">
    <source>
        <dbReference type="Proteomes" id="UP001524587"/>
    </source>
</evidence>
<dbReference type="RefSeq" id="WP_422864878.1">
    <property type="nucleotide sequence ID" value="NZ_JAMSKV010000012.1"/>
</dbReference>
<protein>
    <submittedName>
        <fullName evidence="2">COQ9 family protein</fullName>
    </submittedName>
</protein>
<reference evidence="2 3" key="1">
    <citation type="submission" date="2022-06" db="EMBL/GenBank/DDBJ databases">
        <title>Endosaccharibacter gen. nov., sp. nov., endophytic bacteria isolated from sugarcane.</title>
        <authorList>
            <person name="Pitiwittayakul N."/>
            <person name="Yukphan P."/>
            <person name="Charoenyingcharoen P."/>
            <person name="Tanasupawat S."/>
        </authorList>
    </citation>
    <scope>NUCLEOTIDE SEQUENCE [LARGE SCALE GENOMIC DNA]</scope>
    <source>
        <strain evidence="2 3">KSS8</strain>
    </source>
</reference>
<dbReference type="Pfam" id="PF08511">
    <property type="entry name" value="COQ9"/>
    <property type="match status" value="1"/>
</dbReference>
<gene>
    <name evidence="2" type="ORF">NFI95_13175</name>
</gene>
<feature type="domain" description="COQ9 C-terminal" evidence="1">
    <location>
        <begin position="143"/>
        <end position="208"/>
    </location>
</feature>
<dbReference type="InterPro" id="IPR013718">
    <property type="entry name" value="COQ9_C"/>
</dbReference>
<dbReference type="EMBL" id="JAMSKV010000012">
    <property type="protein sequence ID" value="MCQ8279391.1"/>
    <property type="molecule type" value="Genomic_DNA"/>
</dbReference>
<evidence type="ECO:0000313" key="2">
    <source>
        <dbReference type="EMBL" id="MCQ8279391.1"/>
    </source>
</evidence>
<dbReference type="Gene3D" id="1.10.357.10">
    <property type="entry name" value="Tetracycline Repressor, domain 2"/>
    <property type="match status" value="1"/>
</dbReference>
<comment type="caution">
    <text evidence="2">The sequence shown here is derived from an EMBL/GenBank/DDBJ whole genome shotgun (WGS) entry which is preliminary data.</text>
</comment>
<evidence type="ECO:0000259" key="1">
    <source>
        <dbReference type="Pfam" id="PF08511"/>
    </source>
</evidence>
<name>A0ABT1WBA7_9PROT</name>
<proteinExistence type="predicted"/>
<dbReference type="InterPro" id="IPR012762">
    <property type="entry name" value="Ubiq_biosynth_COQ9"/>
</dbReference>